<evidence type="ECO:0000259" key="2">
    <source>
        <dbReference type="Pfam" id="PF14403"/>
    </source>
</evidence>
<dbReference type="Gene3D" id="3.40.50.11290">
    <property type="match status" value="1"/>
</dbReference>
<organism evidence="3 4">
    <name type="scientific">Sinorhizobium numidicum</name>
    <dbReference type="NCBI Taxonomy" id="680248"/>
    <lineage>
        <taxon>Bacteria</taxon>
        <taxon>Pseudomonadati</taxon>
        <taxon>Pseudomonadota</taxon>
        <taxon>Alphaproteobacteria</taxon>
        <taxon>Hyphomicrobiales</taxon>
        <taxon>Rhizobiaceae</taxon>
        <taxon>Sinorhizobium/Ensifer group</taxon>
        <taxon>Sinorhizobium</taxon>
    </lineage>
</organism>
<dbReference type="Pfam" id="PF14403">
    <property type="entry name" value="CP_ATPgrasp_2"/>
    <property type="match status" value="1"/>
</dbReference>
<feature type="domain" description="Circularly permuted ATP-grasp type 2" evidence="2">
    <location>
        <begin position="95"/>
        <end position="473"/>
    </location>
</feature>
<accession>A0ABY8CYF8</accession>
<dbReference type="Proteomes" id="UP001235547">
    <property type="component" value="Chromosome 1"/>
</dbReference>
<name>A0ABY8CYF8_9HYPH</name>
<dbReference type="PANTHER" id="PTHR34595:SF2">
    <property type="entry name" value="BLR2978 PROTEIN"/>
    <property type="match status" value="1"/>
</dbReference>
<dbReference type="InterPro" id="IPR051680">
    <property type="entry name" value="ATP-dep_Glu-Cys_Ligase-2"/>
</dbReference>
<dbReference type="InterPro" id="IPR025841">
    <property type="entry name" value="CP_ATPgrasp_2"/>
</dbReference>
<dbReference type="EMBL" id="CP120371">
    <property type="protein sequence ID" value="WEX83688.1"/>
    <property type="molecule type" value="Genomic_DNA"/>
</dbReference>
<sequence length="802" mass="88389">MAKKQAAEAADKGQFDGDPVFGYRALPGIADEMLDPNGNVRPVWQRLLATLGRMDETDLANRFARADRYLRDAGVFYRAYGKESSERSWPLSHVPVLIDEAEWAAVSQGLVQRAELLERVVADIYGENRLVQEGLLPPALVASNPEFLRPLVGIEPADGHFLHFCSFEIGRGPDGNWWVLSDRTEAPSGAGFALENRVATTRAFSNLYAETHVHRLAGFFGAFRDTLQARKQHPDDRIAVLSPGIANETYFEHAYIARYLGFMLLEGEDLTVVGGKVMVRTVAGLKPVGVLWRRLDAAFADPLELNQSSHIGTPGIVEALRAGSVSIVNALGTGILETRAFLAFIPAICRHLLGEEQKLPSIATWWCGQQSEREHVAANIEGMVIGPAYSTRPFFDDNGQSVLGASLRETAKSSVSEWLTAEGGKLVGQEVVTLSTTPAWVHGRLMPRPMSLRVFAARTRNGWQIMPGGFARIGSGDDVAAIAMQAGGTAADVWIVSDKPVERTTLLPAEESFTRNMPGSLPSRAADNLFWLGRYIERAEGALRILRAWHGRFAEAADPNMPLLKDVTDYLAALDINARQPVPDSLLANIDSALFSAGNIRDRFSPDGWLALNDLSKTARKFHATVQAGDDATHAMTILLRKLAGFAGLVHENMYRFTGWRFLSVGRYIERGLHMTRLLGHMSGPEAPDGAYDMLLEIGDSVMTHRRRYNVNTAALTVTDLLALDPLNPRSVLYQLNEIKTEVELLPNAFVNGQMSPFYRETMRLHSGLAVMTPETMNVTVYKRLEQDLEKLSDLLAQTYLG</sequence>
<keyword evidence="4" id="KW-1185">Reference proteome</keyword>
<dbReference type="Pfam" id="PF04168">
    <property type="entry name" value="Alpha-E"/>
    <property type="match status" value="1"/>
</dbReference>
<feature type="domain" description="DUF403" evidence="1">
    <location>
        <begin position="521"/>
        <end position="801"/>
    </location>
</feature>
<dbReference type="PANTHER" id="PTHR34595">
    <property type="entry name" value="BLR5612 PROTEIN"/>
    <property type="match status" value="1"/>
</dbReference>
<evidence type="ECO:0000313" key="3">
    <source>
        <dbReference type="EMBL" id="WEX83688.1"/>
    </source>
</evidence>
<proteinExistence type="predicted"/>
<evidence type="ECO:0000313" key="4">
    <source>
        <dbReference type="Proteomes" id="UP001235547"/>
    </source>
</evidence>
<dbReference type="SUPFAM" id="SSF56059">
    <property type="entry name" value="Glutathione synthetase ATP-binding domain-like"/>
    <property type="match status" value="1"/>
</dbReference>
<dbReference type="RefSeq" id="WP_280734525.1">
    <property type="nucleotide sequence ID" value="NZ_CP120368.1"/>
</dbReference>
<reference evidence="3 4" key="1">
    <citation type="submission" date="2023-03" db="EMBL/GenBank/DDBJ databases">
        <authorList>
            <person name="Kaur S."/>
            <person name="Espinosa-Saiz D."/>
            <person name="Velazquez E."/>
            <person name="Menendez E."/>
            <person name="diCenzo G.C."/>
        </authorList>
    </citation>
    <scope>NUCLEOTIDE SEQUENCE [LARGE SCALE GENOMIC DNA]</scope>
    <source>
        <strain evidence="3 4">LMG 27395</strain>
    </source>
</reference>
<gene>
    <name evidence="3" type="ORF">PYH38_002483</name>
</gene>
<dbReference type="InterPro" id="IPR007296">
    <property type="entry name" value="DUF403"/>
</dbReference>
<evidence type="ECO:0000259" key="1">
    <source>
        <dbReference type="Pfam" id="PF04168"/>
    </source>
</evidence>
<protein>
    <submittedName>
        <fullName evidence="3">Circularly permuted type 2 ATP-grasp protein</fullName>
    </submittedName>
</protein>